<name>A0A0U4F9J7_9BACI</name>
<evidence type="ECO:0000256" key="1">
    <source>
        <dbReference type="SAM" id="Phobius"/>
    </source>
</evidence>
<keyword evidence="1" id="KW-1133">Transmembrane helix</keyword>
<accession>A0A0U4F9J7</accession>
<feature type="transmembrane region" description="Helical" evidence="1">
    <location>
        <begin position="75"/>
        <end position="95"/>
    </location>
</feature>
<proteinExistence type="predicted"/>
<protein>
    <submittedName>
        <fullName evidence="2">Uncharacterized protein</fullName>
    </submittedName>
</protein>
<keyword evidence="1" id="KW-0472">Membrane</keyword>
<dbReference type="KEGG" id="lao:AOX59_13485"/>
<dbReference type="AlphaFoldDB" id="A0A0U4F9J7"/>
<dbReference type="EMBL" id="CP013862">
    <property type="protein sequence ID" value="ALX49491.1"/>
    <property type="molecule type" value="Genomic_DNA"/>
</dbReference>
<gene>
    <name evidence="2" type="ORF">AOX59_13485</name>
</gene>
<evidence type="ECO:0000313" key="2">
    <source>
        <dbReference type="EMBL" id="ALX49491.1"/>
    </source>
</evidence>
<feature type="transmembrane region" description="Helical" evidence="1">
    <location>
        <begin position="6"/>
        <end position="27"/>
    </location>
</feature>
<keyword evidence="1" id="KW-0812">Transmembrane</keyword>
<dbReference type="Proteomes" id="UP000050331">
    <property type="component" value="Chromosome"/>
</dbReference>
<feature type="transmembrane region" description="Helical" evidence="1">
    <location>
        <begin position="48"/>
        <end position="69"/>
    </location>
</feature>
<reference evidence="2 3" key="1">
    <citation type="submission" date="2016-01" db="EMBL/GenBank/DDBJ databases">
        <title>Complete genome sequence of strain Lentibacillus amyloliquefaciens LAM0015T isolated from saline sediment.</title>
        <authorList>
            <person name="Wang J.-L."/>
            <person name="He M.-X."/>
        </authorList>
    </citation>
    <scope>NUCLEOTIDE SEQUENCE [LARGE SCALE GENOMIC DNA]</scope>
    <source>
        <strain evidence="2 3">LAM0015</strain>
    </source>
</reference>
<evidence type="ECO:0000313" key="3">
    <source>
        <dbReference type="Proteomes" id="UP000050331"/>
    </source>
</evidence>
<sequence length="104" mass="12413">MNILLYLIGPLIAVFVVSTVMSVIYKNEEKKDKGFVLNYHKLTYRRRLIRAVWGVPIVSLIYLALYWFSDLTSNEYKIIGIIFLFLVLLDIVHNYEKWKRNEKK</sequence>
<organism evidence="2 3">
    <name type="scientific">Lentibacillus amyloliquefaciens</name>
    <dbReference type="NCBI Taxonomy" id="1472767"/>
    <lineage>
        <taxon>Bacteria</taxon>
        <taxon>Bacillati</taxon>
        <taxon>Bacillota</taxon>
        <taxon>Bacilli</taxon>
        <taxon>Bacillales</taxon>
        <taxon>Bacillaceae</taxon>
        <taxon>Lentibacillus</taxon>
    </lineage>
</organism>
<keyword evidence="3" id="KW-1185">Reference proteome</keyword>